<evidence type="ECO:0000256" key="1">
    <source>
        <dbReference type="ARBA" id="ARBA00022723"/>
    </source>
</evidence>
<accession>A0A1I8QBJ0</accession>
<sequence>MTNSSKCAVCGVSASLKCMACKQVFYCGKEHQKIHWKKGHKAECKCYEIARNDVLGRHLRASRDIKCGEIILRESPLIYGPKVASAPLCLGCHRTLSTPVGGSNFYKCRKCSWPLCGPDCEHSQHHLHECQLMASRNFRAKIDYSGQVGKKESAYCVILPLRCLLMKASQPADFERFSELEDHLNERKDTPLYNVLRANLVTFVKTILGMHESEEEVLRVAAILDTNAFEIRQNNLGRKVRAIYPSASMFSHDCISNSRHTFDDNMQIVFIAKTPIAKGDIISTSYTQPLWSTIMRRSHLLQAKCFECTCRRCLDPTELNTFTGAITCSRCKVGKIISTNPMDNSAIWKCQLCPHKLSAKQINLGNQAIQNEIDSLDKTSAKAFEEFLFRYRDTLHEKNTHILQVKYALTQLYDFSMIEHNDAALKRKLELCQELLEIAELLDGGWSIFRGNLILDLQEAMVVQAKREFLNGLLTREATQEKLLESMNLLKEALEIMKLEPDMKQMLNERTQLLAKELEMEDS</sequence>
<dbReference type="PROSITE" id="PS01360">
    <property type="entry name" value="ZF_MYND_1"/>
    <property type="match status" value="1"/>
</dbReference>
<proteinExistence type="predicted"/>
<protein>
    <recommendedName>
        <fullName evidence="9">MYND-type domain-containing protein</fullName>
    </recommendedName>
</protein>
<keyword evidence="8" id="KW-1185">Reference proteome</keyword>
<dbReference type="GO" id="GO:0008270">
    <property type="term" value="F:zinc ion binding"/>
    <property type="evidence" value="ECO:0007669"/>
    <property type="project" value="UniProtKB-KW"/>
</dbReference>
<evidence type="ECO:0000256" key="2">
    <source>
        <dbReference type="ARBA" id="ARBA00022771"/>
    </source>
</evidence>
<evidence type="ECO:0000259" key="6">
    <source>
        <dbReference type="PROSITE" id="PS50865"/>
    </source>
</evidence>
<evidence type="ECO:0000259" key="5">
    <source>
        <dbReference type="PROSITE" id="PS50280"/>
    </source>
</evidence>
<dbReference type="Gene3D" id="6.10.140.2220">
    <property type="match status" value="2"/>
</dbReference>
<reference evidence="7" key="1">
    <citation type="submission" date="2020-05" db="UniProtKB">
        <authorList>
            <consortium name="EnsemblMetazoa"/>
        </authorList>
    </citation>
    <scope>IDENTIFICATION</scope>
    <source>
        <strain evidence="7">USDA</strain>
    </source>
</reference>
<dbReference type="PANTHER" id="PTHR46455">
    <property type="entry name" value="SET AND MYND DOMAIN CONTAINING, ARTHROPOD-SPECIFIC, MEMBER 4, ISOFORM A"/>
    <property type="match status" value="1"/>
</dbReference>
<dbReference type="KEGG" id="scac:106096175"/>
<dbReference type="Gene3D" id="1.10.220.160">
    <property type="match status" value="1"/>
</dbReference>
<evidence type="ECO:0008006" key="9">
    <source>
        <dbReference type="Google" id="ProtNLM"/>
    </source>
</evidence>
<dbReference type="SUPFAM" id="SSF82199">
    <property type="entry name" value="SET domain"/>
    <property type="match status" value="1"/>
</dbReference>
<dbReference type="SUPFAM" id="SSF144232">
    <property type="entry name" value="HIT/MYND zinc finger-like"/>
    <property type="match status" value="1"/>
</dbReference>
<name>A0A1I8QBJ0_STOCA</name>
<dbReference type="Gene3D" id="2.170.270.10">
    <property type="entry name" value="SET domain"/>
    <property type="match status" value="1"/>
</dbReference>
<feature type="domain" description="SET" evidence="5">
    <location>
        <begin position="45"/>
        <end position="287"/>
    </location>
</feature>
<feature type="domain" description="MYND-type" evidence="6">
    <location>
        <begin position="7"/>
        <end position="44"/>
    </location>
</feature>
<dbReference type="PROSITE" id="PS50865">
    <property type="entry name" value="ZF_MYND_2"/>
    <property type="match status" value="1"/>
</dbReference>
<keyword evidence="3" id="KW-0862">Zinc</keyword>
<dbReference type="Proteomes" id="UP000095300">
    <property type="component" value="Unassembled WGS sequence"/>
</dbReference>
<dbReference type="InterPro" id="IPR002893">
    <property type="entry name" value="Znf_MYND"/>
</dbReference>
<dbReference type="GO" id="GO:0008276">
    <property type="term" value="F:protein methyltransferase activity"/>
    <property type="evidence" value="ECO:0007669"/>
    <property type="project" value="UniProtKB-ARBA"/>
</dbReference>
<evidence type="ECO:0000313" key="8">
    <source>
        <dbReference type="Proteomes" id="UP000095300"/>
    </source>
</evidence>
<dbReference type="OrthoDB" id="265717at2759"/>
<dbReference type="EnsemblMetazoa" id="SCAU015663-RA">
    <property type="protein sequence ID" value="SCAU015663-PA"/>
    <property type="gene ID" value="SCAU015663"/>
</dbReference>
<dbReference type="Pfam" id="PF01753">
    <property type="entry name" value="zf-MYND"/>
    <property type="match status" value="1"/>
</dbReference>
<evidence type="ECO:0000256" key="4">
    <source>
        <dbReference type="PROSITE-ProRule" id="PRU00134"/>
    </source>
</evidence>
<dbReference type="VEuPathDB" id="VectorBase:SCAU015663"/>
<evidence type="ECO:0000313" key="7">
    <source>
        <dbReference type="EnsemblMetazoa" id="SCAU015663-PA"/>
    </source>
</evidence>
<dbReference type="AlphaFoldDB" id="A0A1I8QBJ0"/>
<dbReference type="InterPro" id="IPR053010">
    <property type="entry name" value="SET_SmydA-8"/>
</dbReference>
<dbReference type="CDD" id="cd20071">
    <property type="entry name" value="SET_SMYD"/>
    <property type="match status" value="1"/>
</dbReference>
<keyword evidence="2 4" id="KW-0863">Zinc-finger</keyword>
<dbReference type="Pfam" id="PF00856">
    <property type="entry name" value="SET"/>
    <property type="match status" value="1"/>
</dbReference>
<organism evidence="7 8">
    <name type="scientific">Stomoxys calcitrans</name>
    <name type="common">Stable fly</name>
    <name type="synonym">Conops calcitrans</name>
    <dbReference type="NCBI Taxonomy" id="35570"/>
    <lineage>
        <taxon>Eukaryota</taxon>
        <taxon>Metazoa</taxon>
        <taxon>Ecdysozoa</taxon>
        <taxon>Arthropoda</taxon>
        <taxon>Hexapoda</taxon>
        <taxon>Insecta</taxon>
        <taxon>Pterygota</taxon>
        <taxon>Neoptera</taxon>
        <taxon>Endopterygota</taxon>
        <taxon>Diptera</taxon>
        <taxon>Brachycera</taxon>
        <taxon>Muscomorpha</taxon>
        <taxon>Muscoidea</taxon>
        <taxon>Muscidae</taxon>
        <taxon>Stomoxys</taxon>
    </lineage>
</organism>
<gene>
    <name evidence="7" type="primary">106096175</name>
</gene>
<evidence type="ECO:0000256" key="3">
    <source>
        <dbReference type="ARBA" id="ARBA00022833"/>
    </source>
</evidence>
<dbReference type="GO" id="GO:0008757">
    <property type="term" value="F:S-adenosylmethionine-dependent methyltransferase activity"/>
    <property type="evidence" value="ECO:0007669"/>
    <property type="project" value="UniProtKB-ARBA"/>
</dbReference>
<keyword evidence="1" id="KW-0479">Metal-binding</keyword>
<dbReference type="PROSITE" id="PS50280">
    <property type="entry name" value="SET"/>
    <property type="match status" value="1"/>
</dbReference>
<dbReference type="STRING" id="35570.A0A1I8QBJ0"/>
<dbReference type="GO" id="GO:0008170">
    <property type="term" value="F:N-methyltransferase activity"/>
    <property type="evidence" value="ECO:0007669"/>
    <property type="project" value="UniProtKB-ARBA"/>
</dbReference>
<dbReference type="InterPro" id="IPR001214">
    <property type="entry name" value="SET_dom"/>
</dbReference>
<dbReference type="PANTHER" id="PTHR46455:SF1">
    <property type="entry name" value="SET AND MYND DOMAIN CONTAINING, ARTHROPOD-SPECIFIC, MEMBER 2"/>
    <property type="match status" value="1"/>
</dbReference>
<dbReference type="InterPro" id="IPR046341">
    <property type="entry name" value="SET_dom_sf"/>
</dbReference>